<feature type="transmembrane region" description="Helical" evidence="10">
    <location>
        <begin position="45"/>
        <end position="65"/>
    </location>
</feature>
<dbReference type="STRING" id="656914.SAMN00017405_2228"/>
<feature type="transmembrane region" description="Helical" evidence="10">
    <location>
        <begin position="71"/>
        <end position="92"/>
    </location>
</feature>
<evidence type="ECO:0000256" key="5">
    <source>
        <dbReference type="ARBA" id="ARBA00022692"/>
    </source>
</evidence>
<keyword evidence="4" id="KW-0997">Cell inner membrane</keyword>
<dbReference type="GO" id="GO:0005304">
    <property type="term" value="F:L-valine transmembrane transporter activity"/>
    <property type="evidence" value="ECO:0007669"/>
    <property type="project" value="TreeGrafter"/>
</dbReference>
<keyword evidence="5 10" id="KW-0812">Transmembrane</keyword>
<feature type="transmembrane region" description="Helical" evidence="10">
    <location>
        <begin position="283"/>
        <end position="302"/>
    </location>
</feature>
<dbReference type="InterPro" id="IPR001851">
    <property type="entry name" value="ABC_transp_permease"/>
</dbReference>
<dbReference type="EMBL" id="FWWT01000019">
    <property type="protein sequence ID" value="SMB91678.1"/>
    <property type="molecule type" value="Genomic_DNA"/>
</dbReference>
<evidence type="ECO:0000256" key="4">
    <source>
        <dbReference type="ARBA" id="ARBA00022519"/>
    </source>
</evidence>
<accession>A0A1W1VE82</accession>
<feature type="transmembrane region" description="Helical" evidence="10">
    <location>
        <begin position="203"/>
        <end position="225"/>
    </location>
</feature>
<evidence type="ECO:0000256" key="9">
    <source>
        <dbReference type="ARBA" id="ARBA00037998"/>
    </source>
</evidence>
<reference evidence="11 12" key="1">
    <citation type="submission" date="2017-04" db="EMBL/GenBank/DDBJ databases">
        <authorList>
            <person name="Afonso C.L."/>
            <person name="Miller P.J."/>
            <person name="Scott M.A."/>
            <person name="Spackman E."/>
            <person name="Goraichik I."/>
            <person name="Dimitrov K.M."/>
            <person name="Suarez D.L."/>
            <person name="Swayne D.E."/>
        </authorList>
    </citation>
    <scope>NUCLEOTIDE SEQUENCE [LARGE SCALE GENOMIC DNA]</scope>
    <source>
        <strain evidence="11 12">DSM 11270</strain>
    </source>
</reference>
<dbReference type="RefSeq" id="WP_084053413.1">
    <property type="nucleotide sequence ID" value="NZ_FWWT01000019.1"/>
</dbReference>
<dbReference type="AlphaFoldDB" id="A0A1W1VE82"/>
<evidence type="ECO:0000256" key="7">
    <source>
        <dbReference type="ARBA" id="ARBA00022989"/>
    </source>
</evidence>
<keyword evidence="2" id="KW-0813">Transport</keyword>
<dbReference type="GO" id="GO:1903806">
    <property type="term" value="P:L-isoleucine import across plasma membrane"/>
    <property type="evidence" value="ECO:0007669"/>
    <property type="project" value="TreeGrafter"/>
</dbReference>
<feature type="transmembrane region" description="Helical" evidence="10">
    <location>
        <begin position="20"/>
        <end position="38"/>
    </location>
</feature>
<keyword evidence="7 10" id="KW-1133">Transmembrane helix</keyword>
<dbReference type="Pfam" id="PF02653">
    <property type="entry name" value="BPD_transp_2"/>
    <property type="match status" value="1"/>
</dbReference>
<feature type="transmembrane region" description="Helical" evidence="10">
    <location>
        <begin position="147"/>
        <end position="174"/>
    </location>
</feature>
<dbReference type="GO" id="GO:0005886">
    <property type="term" value="C:plasma membrane"/>
    <property type="evidence" value="ECO:0007669"/>
    <property type="project" value="UniProtKB-SubCell"/>
</dbReference>
<evidence type="ECO:0000256" key="2">
    <source>
        <dbReference type="ARBA" id="ARBA00022448"/>
    </source>
</evidence>
<sequence length="309" mass="33628">MVDTAVIIQQILNALSLGAMYVLVAVGFTLFFGVIDIINFSHGEIFMLGAFIALTTIGFFAGTGFLTQHYILVFIIVLLVTVILSGLVGSVIERTIIKPMRGASDLMLLLLTLGVSIIIREGVMIFYPNGANPQSFPDLFPNESLTIFNVVIKYEQIFIIALSLFLVILLHLFVTKTRYGRYMLATSQDKEAAMMMGISIDRIIILTFFIGSALGAIAGLMNGIYYNIIKFNMGFLIGIKGFSAAVVGGLGNIYGAIVGGFLLGFLEMFAAAFIPGGSRYQDVIGFVIVILFLVFKPSGIFGEKVYEKV</sequence>
<dbReference type="GO" id="GO:0042941">
    <property type="term" value="P:D-alanine transmembrane transport"/>
    <property type="evidence" value="ECO:0007669"/>
    <property type="project" value="TreeGrafter"/>
</dbReference>
<comment type="similarity">
    <text evidence="9">Belongs to the binding-protein-dependent transport system permease family. LivHM subfamily.</text>
</comment>
<evidence type="ECO:0000256" key="3">
    <source>
        <dbReference type="ARBA" id="ARBA00022475"/>
    </source>
</evidence>
<organism evidence="11 12">
    <name type="scientific">Desulfonispora thiosulfatigenes DSM 11270</name>
    <dbReference type="NCBI Taxonomy" id="656914"/>
    <lineage>
        <taxon>Bacteria</taxon>
        <taxon>Bacillati</taxon>
        <taxon>Bacillota</taxon>
        <taxon>Clostridia</taxon>
        <taxon>Eubacteriales</taxon>
        <taxon>Peptococcaceae</taxon>
        <taxon>Desulfonispora</taxon>
    </lineage>
</organism>
<dbReference type="GO" id="GO:0015190">
    <property type="term" value="F:L-leucine transmembrane transporter activity"/>
    <property type="evidence" value="ECO:0007669"/>
    <property type="project" value="TreeGrafter"/>
</dbReference>
<evidence type="ECO:0000256" key="10">
    <source>
        <dbReference type="SAM" id="Phobius"/>
    </source>
</evidence>
<evidence type="ECO:0000256" key="1">
    <source>
        <dbReference type="ARBA" id="ARBA00004651"/>
    </source>
</evidence>
<proteinExistence type="inferred from homology"/>
<keyword evidence="12" id="KW-1185">Reference proteome</keyword>
<dbReference type="OrthoDB" id="9807115at2"/>
<protein>
    <submittedName>
        <fullName evidence="11">Amino acid/amide ABC transporter membrane protein 1, HAAT family</fullName>
    </submittedName>
</protein>
<evidence type="ECO:0000313" key="12">
    <source>
        <dbReference type="Proteomes" id="UP000192731"/>
    </source>
</evidence>
<comment type="subcellular location">
    <subcellularLocation>
        <location evidence="1">Cell membrane</location>
        <topology evidence="1">Multi-pass membrane protein</topology>
    </subcellularLocation>
</comment>
<gene>
    <name evidence="11" type="ORF">SAMN00017405_2228</name>
</gene>
<dbReference type="GO" id="GO:0015192">
    <property type="term" value="F:L-phenylalanine transmembrane transporter activity"/>
    <property type="evidence" value="ECO:0007669"/>
    <property type="project" value="TreeGrafter"/>
</dbReference>
<dbReference type="GO" id="GO:0015808">
    <property type="term" value="P:L-alanine transport"/>
    <property type="evidence" value="ECO:0007669"/>
    <property type="project" value="TreeGrafter"/>
</dbReference>
<keyword evidence="6" id="KW-0029">Amino-acid transport</keyword>
<dbReference type="InterPro" id="IPR052157">
    <property type="entry name" value="BCAA_transport_permease"/>
</dbReference>
<dbReference type="GO" id="GO:0015188">
    <property type="term" value="F:L-isoleucine transmembrane transporter activity"/>
    <property type="evidence" value="ECO:0007669"/>
    <property type="project" value="TreeGrafter"/>
</dbReference>
<feature type="transmembrane region" description="Helical" evidence="10">
    <location>
        <begin position="104"/>
        <end position="127"/>
    </location>
</feature>
<evidence type="ECO:0000313" key="11">
    <source>
        <dbReference type="EMBL" id="SMB91678.1"/>
    </source>
</evidence>
<dbReference type="Proteomes" id="UP000192731">
    <property type="component" value="Unassembled WGS sequence"/>
</dbReference>
<evidence type="ECO:0000256" key="6">
    <source>
        <dbReference type="ARBA" id="ARBA00022970"/>
    </source>
</evidence>
<name>A0A1W1VE82_DESTI</name>
<dbReference type="PANTHER" id="PTHR11795:SF371">
    <property type="entry name" value="HIGH-AFFINITY BRANCHED-CHAIN AMINO ACID TRANSPORT SYSTEM PERMEASE PROTEIN LIVH"/>
    <property type="match status" value="1"/>
</dbReference>
<dbReference type="PANTHER" id="PTHR11795">
    <property type="entry name" value="BRANCHED-CHAIN AMINO ACID TRANSPORT SYSTEM PERMEASE PROTEIN LIVH"/>
    <property type="match status" value="1"/>
</dbReference>
<evidence type="ECO:0000256" key="8">
    <source>
        <dbReference type="ARBA" id="ARBA00023136"/>
    </source>
</evidence>
<keyword evidence="8 10" id="KW-0472">Membrane</keyword>
<dbReference type="CDD" id="cd06582">
    <property type="entry name" value="TM_PBP1_LivH_like"/>
    <property type="match status" value="1"/>
</dbReference>
<keyword evidence="3" id="KW-1003">Cell membrane</keyword>